<dbReference type="GO" id="GO:0042802">
    <property type="term" value="F:identical protein binding"/>
    <property type="evidence" value="ECO:0007669"/>
    <property type="project" value="UniProtKB-ARBA"/>
</dbReference>
<evidence type="ECO:0000256" key="9">
    <source>
        <dbReference type="ARBA" id="ARBA00051245"/>
    </source>
</evidence>
<dbReference type="InterPro" id="IPR050445">
    <property type="entry name" value="Bact_polysacc_biosynth/exp"/>
</dbReference>
<dbReference type="SUPFAM" id="SSF52540">
    <property type="entry name" value="P-loop containing nucleoside triphosphate hydrolases"/>
    <property type="match status" value="1"/>
</dbReference>
<keyword evidence="7" id="KW-0067">ATP-binding</keyword>
<dbReference type="Pfam" id="PF13614">
    <property type="entry name" value="AAA_31"/>
    <property type="match status" value="1"/>
</dbReference>
<dbReference type="KEGG" id="aev:EI546_00005"/>
<feature type="transmembrane region" description="Helical" evidence="10">
    <location>
        <begin position="23"/>
        <end position="44"/>
    </location>
</feature>
<comment type="similarity">
    <text evidence="1">Belongs to the CpsD/CapB family.</text>
</comment>
<feature type="domain" description="AAA" evidence="11">
    <location>
        <begin position="604"/>
        <end position="720"/>
    </location>
</feature>
<dbReference type="CDD" id="cd05387">
    <property type="entry name" value="BY-kinase"/>
    <property type="match status" value="1"/>
</dbReference>
<keyword evidence="5" id="KW-0547">Nucleotide-binding</keyword>
<dbReference type="AlphaFoldDB" id="A0A451FS66"/>
<dbReference type="InterPro" id="IPR025669">
    <property type="entry name" value="AAA_dom"/>
</dbReference>
<evidence type="ECO:0000256" key="8">
    <source>
        <dbReference type="ARBA" id="ARBA00023137"/>
    </source>
</evidence>
<keyword evidence="6 13" id="KW-0418">Kinase</keyword>
<dbReference type="InterPro" id="IPR032807">
    <property type="entry name" value="GNVR"/>
</dbReference>
<dbReference type="PANTHER" id="PTHR32309">
    <property type="entry name" value="TYROSINE-PROTEIN KINASE"/>
    <property type="match status" value="1"/>
</dbReference>
<protein>
    <recommendedName>
        <fullName evidence="3">non-specific protein-tyrosine kinase</fullName>
        <ecNumber evidence="3">2.7.10.2</ecNumber>
    </recommendedName>
</protein>
<sequence length="822" mass="92651">MNQEFDIKQADGSFDFKGFFDRLLRSGPLFLISFLITFSIAYYFNIRKLPIYQMENLVAIKDDQNPFFTTTTSLTFNWGGTTDKVNTSVITLQSRSHNEKIVERLQFYLTYLRDGKFQLIDAYKQTPFLIRVDTTKAQVLNQQFKVVFKDSVNFNLSVSFEEGKNINLQNYTTKEKSSLFIDTDVFSKDYKLGESISTPFFSGTFIPNEEVISNPGTPYYFIFQDYDTTVKNYLNTKVTPESKGSSVLRLTVIGSNKAKLVDYLNTSIQILSEDMLERKNLYATKTIQFIDSSLAKKSAELNSVQDELNKFRNKSAVYDLATEGSELNSKLNALDLRKEAVNRELNYFITLQEYLTTRTDYRDVPAPSVAGISEGSIIAGVGKIVALAQERNKLQYSFKEGAPVFNDIDRQINAVKSVLLENIRSSRSLKADEINSINQDIGRYESEIRKLPKEQQDLLNIERRYNLSEGTYNLFLAKRSEAGLVKAANVSDVVIIDTAKDTGGGKIGPNTQLNYVMAGLLGLFIPLFIIFGMAFFDTKVEYVKDLAKITPIPLFGVIGKNHSGNILAVLSHPKSAIAEAFRSLRSSLQFLYKQHGVTGAKTVLFTSSVSGEGKTFCSINIASIFALSEKRTVIVDLDLRKPKVSGAFNMDNSIGVVNYLINEADLDTITQKTEVDYLDVIPSGPTPPNPSELLIGERMDEFMERLKERYDYIILDSPPIGLVSDAMEIIKYADATLYMVRHNRTRKNMLTFVNEKYKRGEIKHISIVLNEYVEKSGRGFGYGYGYGYGYGDGSYKSYGDGYHGPLGKKSLADRIKNIFKQT</sequence>
<comment type="catalytic activity">
    <reaction evidence="9">
        <text>L-tyrosyl-[protein] + ATP = O-phospho-L-tyrosyl-[protein] + ADP + H(+)</text>
        <dbReference type="Rhea" id="RHEA:10596"/>
        <dbReference type="Rhea" id="RHEA-COMP:10136"/>
        <dbReference type="Rhea" id="RHEA-COMP:20101"/>
        <dbReference type="ChEBI" id="CHEBI:15378"/>
        <dbReference type="ChEBI" id="CHEBI:30616"/>
        <dbReference type="ChEBI" id="CHEBI:46858"/>
        <dbReference type="ChEBI" id="CHEBI:61978"/>
        <dbReference type="ChEBI" id="CHEBI:456216"/>
        <dbReference type="EC" id="2.7.10.2"/>
    </reaction>
</comment>
<evidence type="ECO:0000256" key="7">
    <source>
        <dbReference type="ARBA" id="ARBA00022840"/>
    </source>
</evidence>
<keyword evidence="14" id="KW-1185">Reference proteome</keyword>
<dbReference type="PANTHER" id="PTHR32309:SF13">
    <property type="entry name" value="FERRIC ENTEROBACTIN TRANSPORT PROTEIN FEPE"/>
    <property type="match status" value="1"/>
</dbReference>
<dbReference type="GO" id="GO:0004715">
    <property type="term" value="F:non-membrane spanning protein tyrosine kinase activity"/>
    <property type="evidence" value="ECO:0007669"/>
    <property type="project" value="UniProtKB-EC"/>
</dbReference>
<evidence type="ECO:0000256" key="1">
    <source>
        <dbReference type="ARBA" id="ARBA00007316"/>
    </source>
</evidence>
<evidence type="ECO:0000256" key="3">
    <source>
        <dbReference type="ARBA" id="ARBA00011903"/>
    </source>
</evidence>
<keyword evidence="8" id="KW-0829">Tyrosine-protein kinase</keyword>
<dbReference type="EMBL" id="CP034951">
    <property type="protein sequence ID" value="QAA80214.1"/>
    <property type="molecule type" value="Genomic_DNA"/>
</dbReference>
<keyword evidence="10" id="KW-0812">Transmembrane</keyword>
<dbReference type="InterPro" id="IPR005702">
    <property type="entry name" value="Wzc-like_C"/>
</dbReference>
<evidence type="ECO:0000256" key="6">
    <source>
        <dbReference type="ARBA" id="ARBA00022777"/>
    </source>
</evidence>
<accession>A0A451FS66</accession>
<keyword evidence="10" id="KW-0472">Membrane</keyword>
<evidence type="ECO:0000256" key="4">
    <source>
        <dbReference type="ARBA" id="ARBA00022679"/>
    </source>
</evidence>
<feature type="domain" description="Tyrosine-protein kinase G-rich" evidence="12">
    <location>
        <begin position="454"/>
        <end position="530"/>
    </location>
</feature>
<dbReference type="GO" id="GO:0005524">
    <property type="term" value="F:ATP binding"/>
    <property type="evidence" value="ECO:0007669"/>
    <property type="project" value="UniProtKB-KW"/>
</dbReference>
<dbReference type="EC" id="2.7.10.2" evidence="3"/>
<organism evidence="13 14">
    <name type="scientific">Aequorivita ciconiae</name>
    <dbReference type="NCBI Taxonomy" id="2494375"/>
    <lineage>
        <taxon>Bacteria</taxon>
        <taxon>Pseudomonadati</taxon>
        <taxon>Bacteroidota</taxon>
        <taxon>Flavobacteriia</taxon>
        <taxon>Flavobacteriales</taxon>
        <taxon>Flavobacteriaceae</taxon>
        <taxon>Aequorivita</taxon>
    </lineage>
</organism>
<proteinExistence type="inferred from homology"/>
<feature type="transmembrane region" description="Helical" evidence="10">
    <location>
        <begin position="515"/>
        <end position="536"/>
    </location>
</feature>
<keyword evidence="10" id="KW-1133">Transmembrane helix</keyword>
<dbReference type="Proteomes" id="UP000285517">
    <property type="component" value="Chromosome"/>
</dbReference>
<dbReference type="FunFam" id="3.40.50.300:FF:000527">
    <property type="entry name" value="Tyrosine-protein kinase etk"/>
    <property type="match status" value="1"/>
</dbReference>
<reference evidence="13 14" key="1">
    <citation type="submission" date="2019-01" db="EMBL/GenBank/DDBJ databases">
        <title>Complete genome sequencing of Aequorivita sp. H23M31.</title>
        <authorList>
            <person name="Bae J.-W."/>
        </authorList>
    </citation>
    <scope>NUCLEOTIDE SEQUENCE [LARGE SCALE GENOMIC DNA]</scope>
    <source>
        <strain evidence="13 14">H23M31</strain>
    </source>
</reference>
<comment type="similarity">
    <text evidence="2">Belongs to the etk/wzc family.</text>
</comment>
<dbReference type="OrthoDB" id="9794577at2"/>
<dbReference type="RefSeq" id="WP_128248615.1">
    <property type="nucleotide sequence ID" value="NZ_CP034951.1"/>
</dbReference>
<keyword evidence="4 13" id="KW-0808">Transferase</keyword>
<evidence type="ECO:0000259" key="12">
    <source>
        <dbReference type="Pfam" id="PF13807"/>
    </source>
</evidence>
<evidence type="ECO:0000313" key="14">
    <source>
        <dbReference type="Proteomes" id="UP000285517"/>
    </source>
</evidence>
<dbReference type="Pfam" id="PF13807">
    <property type="entry name" value="GNVR"/>
    <property type="match status" value="1"/>
</dbReference>
<evidence type="ECO:0000256" key="10">
    <source>
        <dbReference type="SAM" id="Phobius"/>
    </source>
</evidence>
<dbReference type="NCBIfam" id="TIGR01007">
    <property type="entry name" value="eps_fam"/>
    <property type="match status" value="1"/>
</dbReference>
<gene>
    <name evidence="13" type="ORF">EI546_00005</name>
</gene>
<name>A0A451FS66_9FLAO</name>
<evidence type="ECO:0000313" key="13">
    <source>
        <dbReference type="EMBL" id="QAA80214.1"/>
    </source>
</evidence>
<evidence type="ECO:0000256" key="5">
    <source>
        <dbReference type="ARBA" id="ARBA00022741"/>
    </source>
</evidence>
<evidence type="ECO:0000259" key="11">
    <source>
        <dbReference type="Pfam" id="PF13614"/>
    </source>
</evidence>
<evidence type="ECO:0000256" key="2">
    <source>
        <dbReference type="ARBA" id="ARBA00008883"/>
    </source>
</evidence>
<dbReference type="Gene3D" id="3.40.50.300">
    <property type="entry name" value="P-loop containing nucleotide triphosphate hydrolases"/>
    <property type="match status" value="1"/>
</dbReference>
<dbReference type="InterPro" id="IPR027417">
    <property type="entry name" value="P-loop_NTPase"/>
</dbReference>
<dbReference type="GO" id="GO:0005886">
    <property type="term" value="C:plasma membrane"/>
    <property type="evidence" value="ECO:0007669"/>
    <property type="project" value="UniProtKB-ARBA"/>
</dbReference>